<accession>A0A2H3DHE0</accession>
<gene>
    <name evidence="1" type="ORF">ARMGADRAFT_1083141</name>
</gene>
<dbReference type="OrthoDB" id="10564689at2759"/>
<dbReference type="AlphaFoldDB" id="A0A2H3DHE0"/>
<keyword evidence="2" id="KW-1185">Reference proteome</keyword>
<dbReference type="EMBL" id="KZ293666">
    <property type="protein sequence ID" value="PBK90278.1"/>
    <property type="molecule type" value="Genomic_DNA"/>
</dbReference>
<evidence type="ECO:0000313" key="2">
    <source>
        <dbReference type="Proteomes" id="UP000217790"/>
    </source>
</evidence>
<organism evidence="1 2">
    <name type="scientific">Armillaria gallica</name>
    <name type="common">Bulbous honey fungus</name>
    <name type="synonym">Armillaria bulbosa</name>
    <dbReference type="NCBI Taxonomy" id="47427"/>
    <lineage>
        <taxon>Eukaryota</taxon>
        <taxon>Fungi</taxon>
        <taxon>Dikarya</taxon>
        <taxon>Basidiomycota</taxon>
        <taxon>Agaricomycotina</taxon>
        <taxon>Agaricomycetes</taxon>
        <taxon>Agaricomycetidae</taxon>
        <taxon>Agaricales</taxon>
        <taxon>Marasmiineae</taxon>
        <taxon>Physalacriaceae</taxon>
        <taxon>Armillaria</taxon>
    </lineage>
</organism>
<sequence>MAMVEACLFSRFRNLLRDFIFADMPGVTEKVLRPDPCQHSGRKFCRGNTILCWQRVYALRLPKASSLLPMAWSTMHLSISIIRHDSSTGTIVSRPINKTTAHRPRALPSAAEAHISNVQSVSCTLIETQYQNSCVALSAQHPTNPIRDLVHGTAVIKTTSLKKGRMYPVDVE</sequence>
<proteinExistence type="predicted"/>
<evidence type="ECO:0000313" key="1">
    <source>
        <dbReference type="EMBL" id="PBK90278.1"/>
    </source>
</evidence>
<dbReference type="InParanoid" id="A0A2H3DHE0"/>
<dbReference type="Proteomes" id="UP000217790">
    <property type="component" value="Unassembled WGS sequence"/>
</dbReference>
<protein>
    <submittedName>
        <fullName evidence="1">Uncharacterized protein</fullName>
    </submittedName>
</protein>
<reference evidence="2" key="1">
    <citation type="journal article" date="2017" name="Nat. Ecol. Evol.">
        <title>Genome expansion and lineage-specific genetic innovations in the forest pathogenic fungi Armillaria.</title>
        <authorList>
            <person name="Sipos G."/>
            <person name="Prasanna A.N."/>
            <person name="Walter M.C."/>
            <person name="O'Connor E."/>
            <person name="Balint B."/>
            <person name="Krizsan K."/>
            <person name="Kiss B."/>
            <person name="Hess J."/>
            <person name="Varga T."/>
            <person name="Slot J."/>
            <person name="Riley R."/>
            <person name="Boka B."/>
            <person name="Rigling D."/>
            <person name="Barry K."/>
            <person name="Lee J."/>
            <person name="Mihaltcheva S."/>
            <person name="LaButti K."/>
            <person name="Lipzen A."/>
            <person name="Waldron R."/>
            <person name="Moloney N.M."/>
            <person name="Sperisen C."/>
            <person name="Kredics L."/>
            <person name="Vagvoelgyi C."/>
            <person name="Patrignani A."/>
            <person name="Fitzpatrick D."/>
            <person name="Nagy I."/>
            <person name="Doyle S."/>
            <person name="Anderson J.B."/>
            <person name="Grigoriev I.V."/>
            <person name="Gueldener U."/>
            <person name="Muensterkoetter M."/>
            <person name="Nagy L.G."/>
        </authorList>
    </citation>
    <scope>NUCLEOTIDE SEQUENCE [LARGE SCALE GENOMIC DNA]</scope>
    <source>
        <strain evidence="2">Ar21-2</strain>
    </source>
</reference>
<name>A0A2H3DHE0_ARMGA</name>